<evidence type="ECO:0000313" key="1">
    <source>
        <dbReference type="EMBL" id="KAI8421174.1"/>
    </source>
</evidence>
<name>A0ACC0JAS0_CHOFU</name>
<dbReference type="EMBL" id="CM046113">
    <property type="protein sequence ID" value="KAI8421174.1"/>
    <property type="molecule type" value="Genomic_DNA"/>
</dbReference>
<organism evidence="1 2">
    <name type="scientific">Choristoneura fumiferana</name>
    <name type="common">Spruce budworm moth</name>
    <name type="synonym">Archips fumiferana</name>
    <dbReference type="NCBI Taxonomy" id="7141"/>
    <lineage>
        <taxon>Eukaryota</taxon>
        <taxon>Metazoa</taxon>
        <taxon>Ecdysozoa</taxon>
        <taxon>Arthropoda</taxon>
        <taxon>Hexapoda</taxon>
        <taxon>Insecta</taxon>
        <taxon>Pterygota</taxon>
        <taxon>Neoptera</taxon>
        <taxon>Endopterygota</taxon>
        <taxon>Lepidoptera</taxon>
        <taxon>Glossata</taxon>
        <taxon>Ditrysia</taxon>
        <taxon>Tortricoidea</taxon>
        <taxon>Tortricidae</taxon>
        <taxon>Tortricinae</taxon>
        <taxon>Choristoneura</taxon>
    </lineage>
</organism>
<keyword evidence="2" id="KW-1185">Reference proteome</keyword>
<comment type="caution">
    <text evidence="1">The sequence shown here is derived from an EMBL/GenBank/DDBJ whole genome shotgun (WGS) entry which is preliminary data.</text>
</comment>
<reference evidence="1 2" key="1">
    <citation type="journal article" date="2022" name="Genome Biol. Evol.">
        <title>The Spruce Budworm Genome: Reconstructing the Evolutionary History of Antifreeze Proteins.</title>
        <authorList>
            <person name="Beliveau C."/>
            <person name="Gagne P."/>
            <person name="Picq S."/>
            <person name="Vernygora O."/>
            <person name="Keeling C.I."/>
            <person name="Pinkney K."/>
            <person name="Doucet D."/>
            <person name="Wen F."/>
            <person name="Johnston J.S."/>
            <person name="Maaroufi H."/>
            <person name="Boyle B."/>
            <person name="Laroche J."/>
            <person name="Dewar K."/>
            <person name="Juretic N."/>
            <person name="Blackburn G."/>
            <person name="Nisole A."/>
            <person name="Brunet B."/>
            <person name="Brandao M."/>
            <person name="Lumley L."/>
            <person name="Duan J."/>
            <person name="Quan G."/>
            <person name="Lucarotti C.J."/>
            <person name="Roe A.D."/>
            <person name="Sperling F.A.H."/>
            <person name="Levesque R.C."/>
            <person name="Cusson M."/>
        </authorList>
    </citation>
    <scope>NUCLEOTIDE SEQUENCE [LARGE SCALE GENOMIC DNA]</scope>
    <source>
        <strain evidence="1">Glfc:IPQL:Cfum</strain>
    </source>
</reference>
<dbReference type="Proteomes" id="UP001064048">
    <property type="component" value="Chromosome 13"/>
</dbReference>
<accession>A0ACC0JAS0</accession>
<protein>
    <submittedName>
        <fullName evidence="1">Uncharacterized protein</fullName>
    </submittedName>
</protein>
<sequence length="94" mass="10215">MHPRWAATLDALGHACRKLGQPEEALRWHERALALRPGRAPTYAAIDQEIPQFPFGPILISAPPPGDAGDGDRADQTDHSDMSMSFELSVPGDD</sequence>
<gene>
    <name evidence="1" type="ORF">MSG28_008245</name>
</gene>
<proteinExistence type="predicted"/>
<evidence type="ECO:0000313" key="2">
    <source>
        <dbReference type="Proteomes" id="UP001064048"/>
    </source>
</evidence>